<dbReference type="Proteomes" id="UP000288805">
    <property type="component" value="Unassembled WGS sequence"/>
</dbReference>
<dbReference type="EMBL" id="QGNW01002722">
    <property type="protein sequence ID" value="RVW12074.1"/>
    <property type="molecule type" value="Genomic_DNA"/>
</dbReference>
<evidence type="ECO:0000313" key="2">
    <source>
        <dbReference type="EMBL" id="RVW12074.1"/>
    </source>
</evidence>
<accession>A0A438BM76</accession>
<feature type="compositionally biased region" description="Polar residues" evidence="1">
    <location>
        <begin position="92"/>
        <end position="124"/>
    </location>
</feature>
<organism evidence="2 3">
    <name type="scientific">Vitis vinifera</name>
    <name type="common">Grape</name>
    <dbReference type="NCBI Taxonomy" id="29760"/>
    <lineage>
        <taxon>Eukaryota</taxon>
        <taxon>Viridiplantae</taxon>
        <taxon>Streptophyta</taxon>
        <taxon>Embryophyta</taxon>
        <taxon>Tracheophyta</taxon>
        <taxon>Spermatophyta</taxon>
        <taxon>Magnoliopsida</taxon>
        <taxon>eudicotyledons</taxon>
        <taxon>Gunneridae</taxon>
        <taxon>Pentapetalae</taxon>
        <taxon>rosids</taxon>
        <taxon>Vitales</taxon>
        <taxon>Vitaceae</taxon>
        <taxon>Viteae</taxon>
        <taxon>Vitis</taxon>
    </lineage>
</organism>
<feature type="compositionally biased region" description="Basic and acidic residues" evidence="1">
    <location>
        <begin position="78"/>
        <end position="90"/>
    </location>
</feature>
<evidence type="ECO:0000256" key="1">
    <source>
        <dbReference type="SAM" id="MobiDB-lite"/>
    </source>
</evidence>
<feature type="region of interest" description="Disordered" evidence="1">
    <location>
        <begin position="78"/>
        <end position="162"/>
    </location>
</feature>
<comment type="caution">
    <text evidence="2">The sequence shown here is derived from an EMBL/GenBank/DDBJ whole genome shotgun (WGS) entry which is preliminary data.</text>
</comment>
<proteinExistence type="predicted"/>
<dbReference type="AlphaFoldDB" id="A0A438BM76"/>
<reference evidence="2 3" key="1">
    <citation type="journal article" date="2018" name="PLoS Genet.">
        <title>Population sequencing reveals clonal diversity and ancestral inbreeding in the grapevine cultivar Chardonnay.</title>
        <authorList>
            <person name="Roach M.J."/>
            <person name="Johnson D.L."/>
            <person name="Bohlmann J."/>
            <person name="van Vuuren H.J."/>
            <person name="Jones S.J."/>
            <person name="Pretorius I.S."/>
            <person name="Schmidt S.A."/>
            <person name="Borneman A.R."/>
        </authorList>
    </citation>
    <scope>NUCLEOTIDE SEQUENCE [LARGE SCALE GENOMIC DNA]</scope>
    <source>
        <strain evidence="3">cv. Chardonnay</strain>
        <tissue evidence="2">Leaf</tissue>
    </source>
</reference>
<gene>
    <name evidence="2" type="ORF">CK203_087339</name>
</gene>
<sequence length="271" mass="30606">MKLKIRDMEAEHDKVAEKDYLDLLDIATEVGEEEDNQLFQWVRPLHLDDEDGNPDPRIAAHVREAGVDVDRVLSEEVHTDSFNQDTRDSFRQGISQPAVTSRPSFDSTSVEHSSRPSATGTSASDYDGSRGEGTNDGSDPGNDEGGCVGAIGKPYRGRQRRMMPYNEDSLSASFESMSVETQFSDSSNEANIYAPYAMSYGQPPQNLSSSTYEEYERYNYPSSTQMPYYLLHQLQQQGFQTSTWENPGFPIHEQVVGRTQEIYAWHVRTYN</sequence>
<evidence type="ECO:0000313" key="3">
    <source>
        <dbReference type="Proteomes" id="UP000288805"/>
    </source>
</evidence>
<name>A0A438BM76_VITVI</name>
<protein>
    <submittedName>
        <fullName evidence="2">Uncharacterized protein</fullName>
    </submittedName>
</protein>